<feature type="coiled-coil region" evidence="6">
    <location>
        <begin position="132"/>
        <end position="201"/>
    </location>
</feature>
<evidence type="ECO:0000256" key="4">
    <source>
        <dbReference type="ARBA" id="ARBA00023163"/>
    </source>
</evidence>
<proteinExistence type="predicted"/>
<dbReference type="InterPro" id="IPR020983">
    <property type="entry name" value="Basic_leucine-zipper_C"/>
</dbReference>
<evidence type="ECO:0000256" key="6">
    <source>
        <dbReference type="SAM" id="Coils"/>
    </source>
</evidence>
<keyword evidence="4" id="KW-0804">Transcription</keyword>
<evidence type="ECO:0000256" key="7">
    <source>
        <dbReference type="SAM" id="MobiDB-lite"/>
    </source>
</evidence>
<dbReference type="PROSITE" id="PS00036">
    <property type="entry name" value="BZIP_BASIC"/>
    <property type="match status" value="1"/>
</dbReference>
<keyword evidence="3" id="KW-0238">DNA-binding</keyword>
<gene>
    <name evidence="9" type="ORF">MKW94_027357</name>
</gene>
<dbReference type="AlphaFoldDB" id="A0AA41SNH7"/>
<accession>A0AA41SNH7</accession>
<feature type="compositionally biased region" description="Polar residues" evidence="7">
    <location>
        <begin position="310"/>
        <end position="343"/>
    </location>
</feature>
<evidence type="ECO:0000256" key="2">
    <source>
        <dbReference type="ARBA" id="ARBA00023015"/>
    </source>
</evidence>
<dbReference type="FunFam" id="1.20.5.170:FF:000020">
    <property type="entry name" value="BZIP transcription factor"/>
    <property type="match status" value="1"/>
</dbReference>
<dbReference type="PROSITE" id="PS50217">
    <property type="entry name" value="BZIP"/>
    <property type="match status" value="1"/>
</dbReference>
<comment type="caution">
    <text evidence="9">The sequence shown here is derived from an EMBL/GenBank/DDBJ whole genome shotgun (WGS) entry which is preliminary data.</text>
</comment>
<dbReference type="PANTHER" id="PTHR46408">
    <property type="entry name" value="BASIC LEUCINE ZIPPER 63"/>
    <property type="match status" value="1"/>
</dbReference>
<feature type="region of interest" description="Disordered" evidence="7">
    <location>
        <begin position="8"/>
        <end position="66"/>
    </location>
</feature>
<protein>
    <recommendedName>
        <fullName evidence="8">BZIP domain-containing protein</fullName>
    </recommendedName>
</protein>
<dbReference type="Pfam" id="PF12498">
    <property type="entry name" value="bZIP_C"/>
    <property type="match status" value="1"/>
</dbReference>
<dbReference type="Pfam" id="PF00170">
    <property type="entry name" value="bZIP_1"/>
    <property type="match status" value="1"/>
</dbReference>
<dbReference type="EMBL" id="JAJJMA010188850">
    <property type="protein sequence ID" value="MCL7038280.1"/>
    <property type="molecule type" value="Genomic_DNA"/>
</dbReference>
<dbReference type="Gene3D" id="1.20.5.170">
    <property type="match status" value="1"/>
</dbReference>
<dbReference type="InterPro" id="IPR046347">
    <property type="entry name" value="bZIP_sf"/>
</dbReference>
<feature type="compositionally biased region" description="Polar residues" evidence="7">
    <location>
        <begin position="277"/>
        <end position="296"/>
    </location>
</feature>
<keyword evidence="5" id="KW-0539">Nucleus</keyword>
<keyword evidence="10" id="KW-1185">Reference proteome</keyword>
<dbReference type="SUPFAM" id="SSF57959">
    <property type="entry name" value="Leucine zipper domain"/>
    <property type="match status" value="1"/>
</dbReference>
<feature type="compositionally biased region" description="Acidic residues" evidence="7">
    <location>
        <begin position="102"/>
        <end position="115"/>
    </location>
</feature>
<sequence>MACAAVALSRASSAKSQDFAPTAYNGSSTQASGTAQLGSSQVSGTTQMGSQASGKGPGHGISMEQDMAVNGPVGIPALPAVLQKRPGVQIGRTTSISSREQSEDDDLDGETEITDNMDPADVKRVRRMLSNRESARRSRRRKQAHLSELETQVAQLRVENSSLLKRLTDISQKYNEAAVDNRILKADVETLRAKVKMAEETVKQVTGYNNPIFQAVSEISSVGIQFDSSPSDTSADAAVPIQDAINQQFYQPVPDPPNDQGVSITSPDTPAVLPVEETQNSAGTNKKMGRTSSMQRVASLEHLQKRIRGGTNTNSDPHTLQWDPSWNPETPQPANSNPKQSPV</sequence>
<organism evidence="9 10">
    <name type="scientific">Papaver nudicaule</name>
    <name type="common">Iceland poppy</name>
    <dbReference type="NCBI Taxonomy" id="74823"/>
    <lineage>
        <taxon>Eukaryota</taxon>
        <taxon>Viridiplantae</taxon>
        <taxon>Streptophyta</taxon>
        <taxon>Embryophyta</taxon>
        <taxon>Tracheophyta</taxon>
        <taxon>Spermatophyta</taxon>
        <taxon>Magnoliopsida</taxon>
        <taxon>Ranunculales</taxon>
        <taxon>Papaveraceae</taxon>
        <taxon>Papaveroideae</taxon>
        <taxon>Papaver</taxon>
    </lineage>
</organism>
<dbReference type="InterPro" id="IPR045314">
    <property type="entry name" value="bZIP_plant_GBF1"/>
</dbReference>
<keyword evidence="2" id="KW-0805">Transcription regulation</keyword>
<feature type="compositionally biased region" description="Polar residues" evidence="7">
    <location>
        <begin position="24"/>
        <end position="53"/>
    </location>
</feature>
<evidence type="ECO:0000256" key="3">
    <source>
        <dbReference type="ARBA" id="ARBA00023125"/>
    </source>
</evidence>
<dbReference type="GO" id="GO:0005634">
    <property type="term" value="C:nucleus"/>
    <property type="evidence" value="ECO:0007669"/>
    <property type="project" value="UniProtKB-SubCell"/>
</dbReference>
<evidence type="ECO:0000313" key="10">
    <source>
        <dbReference type="Proteomes" id="UP001177140"/>
    </source>
</evidence>
<dbReference type="InterPro" id="IPR004827">
    <property type="entry name" value="bZIP"/>
</dbReference>
<evidence type="ECO:0000313" key="9">
    <source>
        <dbReference type="EMBL" id="MCL7038280.1"/>
    </source>
</evidence>
<evidence type="ECO:0000259" key="8">
    <source>
        <dbReference type="PROSITE" id="PS50217"/>
    </source>
</evidence>
<dbReference type="SMART" id="SM00338">
    <property type="entry name" value="BRLZ"/>
    <property type="match status" value="1"/>
</dbReference>
<dbReference type="GO" id="GO:0003700">
    <property type="term" value="F:DNA-binding transcription factor activity"/>
    <property type="evidence" value="ECO:0007669"/>
    <property type="project" value="InterPro"/>
</dbReference>
<dbReference type="PANTHER" id="PTHR46408:SF10">
    <property type="entry name" value="BASIC LEUCINE ZIPPER 63"/>
    <property type="match status" value="1"/>
</dbReference>
<comment type="subcellular location">
    <subcellularLocation>
        <location evidence="1">Nucleus</location>
    </subcellularLocation>
</comment>
<name>A0AA41SNH7_PAPNU</name>
<dbReference type="Proteomes" id="UP001177140">
    <property type="component" value="Unassembled WGS sequence"/>
</dbReference>
<feature type="region of interest" description="Disordered" evidence="7">
    <location>
        <begin position="89"/>
        <end position="118"/>
    </location>
</feature>
<dbReference type="GO" id="GO:0003677">
    <property type="term" value="F:DNA binding"/>
    <property type="evidence" value="ECO:0007669"/>
    <property type="project" value="UniProtKB-KW"/>
</dbReference>
<evidence type="ECO:0000256" key="5">
    <source>
        <dbReference type="ARBA" id="ARBA00023242"/>
    </source>
</evidence>
<feature type="domain" description="BZIP" evidence="8">
    <location>
        <begin position="121"/>
        <end position="176"/>
    </location>
</feature>
<evidence type="ECO:0000256" key="1">
    <source>
        <dbReference type="ARBA" id="ARBA00004123"/>
    </source>
</evidence>
<keyword evidence="6" id="KW-0175">Coiled coil</keyword>
<dbReference type="CDD" id="cd14702">
    <property type="entry name" value="bZIP_plant_GBF1"/>
    <property type="match status" value="1"/>
</dbReference>
<reference evidence="9" key="1">
    <citation type="submission" date="2022-03" db="EMBL/GenBank/DDBJ databases">
        <title>A functionally conserved STORR gene fusion in Papaver species that diverged 16.8 million years ago.</title>
        <authorList>
            <person name="Catania T."/>
        </authorList>
    </citation>
    <scope>NUCLEOTIDE SEQUENCE</scope>
    <source>
        <strain evidence="9">S-191538</strain>
    </source>
</reference>
<feature type="region of interest" description="Disordered" evidence="7">
    <location>
        <begin position="249"/>
        <end position="343"/>
    </location>
</feature>